<sequence length="198" mass="21818">MRPKRRKTQAAITLEDEAEDLTPGEAQTQEDAPTAQAKLMKLQEEICALKEERDFLREQLKAALQRPNAGPSSGLSPAPETRQPDTSDSDSSKSSPTTCSSSSSSDMRGKKTRKRKKKRHNKTKPKKCVKFGKRMKTSEDVVNRRSLQPAANDCLLSASICVSLQHAQSGRQAAASMETDSILQQVPNVHLDQNTTAR</sequence>
<organism evidence="2 3">
    <name type="scientific">Coilia grayii</name>
    <name type="common">Gray's grenadier anchovy</name>
    <dbReference type="NCBI Taxonomy" id="363190"/>
    <lineage>
        <taxon>Eukaryota</taxon>
        <taxon>Metazoa</taxon>
        <taxon>Chordata</taxon>
        <taxon>Craniata</taxon>
        <taxon>Vertebrata</taxon>
        <taxon>Euteleostomi</taxon>
        <taxon>Actinopterygii</taxon>
        <taxon>Neopterygii</taxon>
        <taxon>Teleostei</taxon>
        <taxon>Clupei</taxon>
        <taxon>Clupeiformes</taxon>
        <taxon>Clupeoidei</taxon>
        <taxon>Engraulidae</taxon>
        <taxon>Coilinae</taxon>
        <taxon>Coilia</taxon>
    </lineage>
</organism>
<protein>
    <submittedName>
        <fullName evidence="2">Uncharacterized protein</fullName>
    </submittedName>
</protein>
<proteinExistence type="predicted"/>
<reference evidence="2 3" key="1">
    <citation type="submission" date="2024-09" db="EMBL/GenBank/DDBJ databases">
        <title>A chromosome-level genome assembly of Gray's grenadier anchovy, Coilia grayii.</title>
        <authorList>
            <person name="Fu Z."/>
        </authorList>
    </citation>
    <scope>NUCLEOTIDE SEQUENCE [LARGE SCALE GENOMIC DNA]</scope>
    <source>
        <strain evidence="2">G4</strain>
        <tissue evidence="2">Muscle</tissue>
    </source>
</reference>
<evidence type="ECO:0000256" key="1">
    <source>
        <dbReference type="SAM" id="MobiDB-lite"/>
    </source>
</evidence>
<dbReference type="Pfam" id="PF15794">
    <property type="entry name" value="CCDC106"/>
    <property type="match status" value="1"/>
</dbReference>
<dbReference type="Proteomes" id="UP001591681">
    <property type="component" value="Unassembled WGS sequence"/>
</dbReference>
<gene>
    <name evidence="2" type="ORF">ACEWY4_001738</name>
</gene>
<feature type="region of interest" description="Disordered" evidence="1">
    <location>
        <begin position="59"/>
        <end position="144"/>
    </location>
</feature>
<name>A0ABD1KTV7_9TELE</name>
<dbReference type="InterPro" id="IPR031591">
    <property type="entry name" value="CCDC106"/>
</dbReference>
<dbReference type="AlphaFoldDB" id="A0ABD1KTV7"/>
<feature type="compositionally biased region" description="Basic residues" evidence="1">
    <location>
        <begin position="110"/>
        <end position="135"/>
    </location>
</feature>
<accession>A0ABD1KTV7</accession>
<dbReference type="EMBL" id="JBHFQA010000002">
    <property type="protein sequence ID" value="KAL2102570.1"/>
    <property type="molecule type" value="Genomic_DNA"/>
</dbReference>
<keyword evidence="3" id="KW-1185">Reference proteome</keyword>
<evidence type="ECO:0000313" key="3">
    <source>
        <dbReference type="Proteomes" id="UP001591681"/>
    </source>
</evidence>
<comment type="caution">
    <text evidence="2">The sequence shown here is derived from an EMBL/GenBank/DDBJ whole genome shotgun (WGS) entry which is preliminary data.</text>
</comment>
<evidence type="ECO:0000313" key="2">
    <source>
        <dbReference type="EMBL" id="KAL2102570.1"/>
    </source>
</evidence>
<feature type="region of interest" description="Disordered" evidence="1">
    <location>
        <begin position="1"/>
        <end position="34"/>
    </location>
</feature>
<feature type="compositionally biased region" description="Low complexity" evidence="1">
    <location>
        <begin position="92"/>
        <end position="106"/>
    </location>
</feature>